<evidence type="ECO:0000256" key="1">
    <source>
        <dbReference type="SAM" id="MobiDB-lite"/>
    </source>
</evidence>
<reference evidence="3" key="2">
    <citation type="journal article" date="2017" name="Nat. Plants">
        <title>The Aegilops tauschii genome reveals multiple impacts of transposons.</title>
        <authorList>
            <person name="Zhao G."/>
            <person name="Zou C."/>
            <person name="Li K."/>
            <person name="Wang K."/>
            <person name="Li T."/>
            <person name="Gao L."/>
            <person name="Zhang X."/>
            <person name="Wang H."/>
            <person name="Yang Z."/>
            <person name="Liu X."/>
            <person name="Jiang W."/>
            <person name="Mao L."/>
            <person name="Kong X."/>
            <person name="Jiao Y."/>
            <person name="Jia J."/>
        </authorList>
    </citation>
    <scope>NUCLEOTIDE SEQUENCE [LARGE SCALE GENOMIC DNA]</scope>
    <source>
        <strain evidence="3">cv. AL8/78</strain>
    </source>
</reference>
<keyword evidence="3" id="KW-1185">Reference proteome</keyword>
<reference evidence="2" key="3">
    <citation type="journal article" date="2017" name="Nature">
        <title>Genome sequence of the progenitor of the wheat D genome Aegilops tauschii.</title>
        <authorList>
            <person name="Luo M.C."/>
            <person name="Gu Y.Q."/>
            <person name="Puiu D."/>
            <person name="Wang H."/>
            <person name="Twardziok S.O."/>
            <person name="Deal K.R."/>
            <person name="Huo N."/>
            <person name="Zhu T."/>
            <person name="Wang L."/>
            <person name="Wang Y."/>
            <person name="McGuire P.E."/>
            <person name="Liu S."/>
            <person name="Long H."/>
            <person name="Ramasamy R.K."/>
            <person name="Rodriguez J.C."/>
            <person name="Van S.L."/>
            <person name="Yuan L."/>
            <person name="Wang Z."/>
            <person name="Xia Z."/>
            <person name="Xiao L."/>
            <person name="Anderson O.D."/>
            <person name="Ouyang S."/>
            <person name="Liang Y."/>
            <person name="Zimin A.V."/>
            <person name="Pertea G."/>
            <person name="Qi P."/>
            <person name="Bennetzen J.L."/>
            <person name="Dai X."/>
            <person name="Dawson M.W."/>
            <person name="Muller H.G."/>
            <person name="Kugler K."/>
            <person name="Rivarola-Duarte L."/>
            <person name="Spannagl M."/>
            <person name="Mayer K.F.X."/>
            <person name="Lu F.H."/>
            <person name="Bevan M.W."/>
            <person name="Leroy P."/>
            <person name="Li P."/>
            <person name="You F.M."/>
            <person name="Sun Q."/>
            <person name="Liu Z."/>
            <person name="Lyons E."/>
            <person name="Wicker T."/>
            <person name="Salzberg S.L."/>
            <person name="Devos K.M."/>
            <person name="Dvorak J."/>
        </authorList>
    </citation>
    <scope>NUCLEOTIDE SEQUENCE [LARGE SCALE GENOMIC DNA]</scope>
    <source>
        <strain evidence="2">cv. AL8/78</strain>
    </source>
</reference>
<organism evidence="2 3">
    <name type="scientific">Aegilops tauschii subsp. strangulata</name>
    <name type="common">Goatgrass</name>
    <dbReference type="NCBI Taxonomy" id="200361"/>
    <lineage>
        <taxon>Eukaryota</taxon>
        <taxon>Viridiplantae</taxon>
        <taxon>Streptophyta</taxon>
        <taxon>Embryophyta</taxon>
        <taxon>Tracheophyta</taxon>
        <taxon>Spermatophyta</taxon>
        <taxon>Magnoliopsida</taxon>
        <taxon>Liliopsida</taxon>
        <taxon>Poales</taxon>
        <taxon>Poaceae</taxon>
        <taxon>BOP clade</taxon>
        <taxon>Pooideae</taxon>
        <taxon>Triticodae</taxon>
        <taxon>Triticeae</taxon>
        <taxon>Triticinae</taxon>
        <taxon>Aegilops</taxon>
    </lineage>
</organism>
<dbReference type="Proteomes" id="UP000015105">
    <property type="component" value="Chromosome 4D"/>
</dbReference>
<evidence type="ECO:0000313" key="3">
    <source>
        <dbReference type="Proteomes" id="UP000015105"/>
    </source>
</evidence>
<dbReference type="AlphaFoldDB" id="A0A453I1N9"/>
<dbReference type="EnsemblPlants" id="AET4Gv20410100.17">
    <property type="protein sequence ID" value="AET4Gv20410100.17"/>
    <property type="gene ID" value="AET4Gv20410100"/>
</dbReference>
<feature type="region of interest" description="Disordered" evidence="1">
    <location>
        <begin position="1"/>
        <end position="50"/>
    </location>
</feature>
<feature type="compositionally biased region" description="Basic and acidic residues" evidence="1">
    <location>
        <begin position="38"/>
        <end position="48"/>
    </location>
</feature>
<reference evidence="2" key="5">
    <citation type="journal article" date="2021" name="G3 (Bethesda)">
        <title>Aegilops tauschii genome assembly Aet v5.0 features greater sequence contiguity and improved annotation.</title>
        <authorList>
            <person name="Wang L."/>
            <person name="Zhu T."/>
            <person name="Rodriguez J.C."/>
            <person name="Deal K.R."/>
            <person name="Dubcovsky J."/>
            <person name="McGuire P.E."/>
            <person name="Lux T."/>
            <person name="Spannagl M."/>
            <person name="Mayer K.F.X."/>
            <person name="Baldrich P."/>
            <person name="Meyers B.C."/>
            <person name="Huo N."/>
            <person name="Gu Y.Q."/>
            <person name="Zhou H."/>
            <person name="Devos K.M."/>
            <person name="Bennetzen J.L."/>
            <person name="Unver T."/>
            <person name="Budak H."/>
            <person name="Gulick P.J."/>
            <person name="Galiba G."/>
            <person name="Kalapos B."/>
            <person name="Nelson D.R."/>
            <person name="Li P."/>
            <person name="You F.M."/>
            <person name="Luo M.C."/>
            <person name="Dvorak J."/>
        </authorList>
    </citation>
    <scope>NUCLEOTIDE SEQUENCE [LARGE SCALE GENOMIC DNA]</scope>
    <source>
        <strain evidence="2">cv. AL8/78</strain>
    </source>
</reference>
<dbReference type="Gramene" id="AET4Gv20410100.17">
    <property type="protein sequence ID" value="AET4Gv20410100.17"/>
    <property type="gene ID" value="AET4Gv20410100"/>
</dbReference>
<protein>
    <submittedName>
        <fullName evidence="2">Uncharacterized protein</fullName>
    </submittedName>
</protein>
<evidence type="ECO:0000313" key="2">
    <source>
        <dbReference type="EnsemblPlants" id="AET4Gv20410100.17"/>
    </source>
</evidence>
<accession>A0A453I1N9</accession>
<name>A0A453I1N9_AEGTS</name>
<sequence>MSPPWSSLEEEHRSSIPMSPPPSSPPSHPMSPLLSSPEEEHPPSERATPELILLRLERQACPYSVLPAASNTGKSSLMVCLQIQTPVHFEYSAWMK</sequence>
<reference evidence="3" key="1">
    <citation type="journal article" date="2014" name="Science">
        <title>Ancient hybridizations among the ancestral genomes of bread wheat.</title>
        <authorList>
            <consortium name="International Wheat Genome Sequencing Consortium,"/>
            <person name="Marcussen T."/>
            <person name="Sandve S.R."/>
            <person name="Heier L."/>
            <person name="Spannagl M."/>
            <person name="Pfeifer M."/>
            <person name="Jakobsen K.S."/>
            <person name="Wulff B.B."/>
            <person name="Steuernagel B."/>
            <person name="Mayer K.F."/>
            <person name="Olsen O.A."/>
        </authorList>
    </citation>
    <scope>NUCLEOTIDE SEQUENCE [LARGE SCALE GENOMIC DNA]</scope>
    <source>
        <strain evidence="3">cv. AL8/78</strain>
    </source>
</reference>
<feature type="compositionally biased region" description="Pro residues" evidence="1">
    <location>
        <begin position="18"/>
        <end position="29"/>
    </location>
</feature>
<reference evidence="2" key="4">
    <citation type="submission" date="2019-03" db="UniProtKB">
        <authorList>
            <consortium name="EnsemblPlants"/>
        </authorList>
    </citation>
    <scope>IDENTIFICATION</scope>
</reference>
<proteinExistence type="predicted"/>